<comment type="caution">
    <text evidence="1">The sequence shown here is derived from an EMBL/GenBank/DDBJ whole genome shotgun (WGS) entry which is preliminary data.</text>
</comment>
<dbReference type="SUPFAM" id="SSF53271">
    <property type="entry name" value="PRTase-like"/>
    <property type="match status" value="1"/>
</dbReference>
<sequence length="340" mass="35273">MTRVVHVADHTGRVLVTRDDTDHAVRRLTAAHGHRCPTRFAEAATALYREFGRRVRTELVSALPHPAGVRVDDWDAGALRRAVVASAGPGPLVSLDPLLDAVGSALRVSRGFRPRGVHQVGLVPRPGAPSLSAQLVRLGAGGARAGCTLVEDDVYTGGTLAAVARLLAGAGIAVAGAACGIRVRVEGAPDTPVPLRSTVEYRVPLGRPDLVQVADPRSFLFGVDGLVVRVGADGWGRAPYWDPFVSAAARLGVAAERERRFATAMIAANTAFYRGLAETTGVVVALADLPNAAPVGALDPTPDPGTPVVDYLAAVVDDLDRATERVAALDRGGVSQAVAG</sequence>
<dbReference type="InterPro" id="IPR029057">
    <property type="entry name" value="PRTase-like"/>
</dbReference>
<reference evidence="2" key="1">
    <citation type="journal article" date="2019" name="Int. J. Syst. Evol. Microbiol.">
        <title>The Global Catalogue of Microorganisms (GCM) 10K type strain sequencing project: providing services to taxonomists for standard genome sequencing and annotation.</title>
        <authorList>
            <consortium name="The Broad Institute Genomics Platform"/>
            <consortium name="The Broad Institute Genome Sequencing Center for Infectious Disease"/>
            <person name="Wu L."/>
            <person name="Ma J."/>
        </authorList>
    </citation>
    <scope>NUCLEOTIDE SEQUENCE [LARGE SCALE GENOMIC DNA]</scope>
    <source>
        <strain evidence="2">CGMCC 4.7246</strain>
    </source>
</reference>
<accession>A0ABW1PDP5</accession>
<evidence type="ECO:0000313" key="2">
    <source>
        <dbReference type="Proteomes" id="UP001596220"/>
    </source>
</evidence>
<keyword evidence="2" id="KW-1185">Reference proteome</keyword>
<gene>
    <name evidence="1" type="ORF">ACFP3R_28000</name>
</gene>
<protein>
    <recommendedName>
        <fullName evidence="3">Phosphoribosyl transferase-like protein</fullName>
    </recommendedName>
</protein>
<evidence type="ECO:0008006" key="3">
    <source>
        <dbReference type="Google" id="ProtNLM"/>
    </source>
</evidence>
<proteinExistence type="predicted"/>
<dbReference type="EMBL" id="JBHSQO010000038">
    <property type="protein sequence ID" value="MFC6093131.1"/>
    <property type="molecule type" value="Genomic_DNA"/>
</dbReference>
<organism evidence="1 2">
    <name type="scientific">Saccharothrix lopnurensis</name>
    <dbReference type="NCBI Taxonomy" id="1670621"/>
    <lineage>
        <taxon>Bacteria</taxon>
        <taxon>Bacillati</taxon>
        <taxon>Actinomycetota</taxon>
        <taxon>Actinomycetes</taxon>
        <taxon>Pseudonocardiales</taxon>
        <taxon>Pseudonocardiaceae</taxon>
        <taxon>Saccharothrix</taxon>
    </lineage>
</organism>
<evidence type="ECO:0000313" key="1">
    <source>
        <dbReference type="EMBL" id="MFC6093131.1"/>
    </source>
</evidence>
<dbReference type="RefSeq" id="WP_380640013.1">
    <property type="nucleotide sequence ID" value="NZ_JBHSQO010000038.1"/>
</dbReference>
<dbReference type="Proteomes" id="UP001596220">
    <property type="component" value="Unassembled WGS sequence"/>
</dbReference>
<name>A0ABW1PDP5_9PSEU</name>